<dbReference type="InterPro" id="IPR011990">
    <property type="entry name" value="TPR-like_helical_dom_sf"/>
</dbReference>
<keyword evidence="2" id="KW-1185">Reference proteome</keyword>
<gene>
    <name evidence="1" type="ORF">GF1_12560</name>
</gene>
<dbReference type="Gene3D" id="1.25.40.10">
    <property type="entry name" value="Tetratricopeptide repeat domain"/>
    <property type="match status" value="1"/>
</dbReference>
<dbReference type="Proteomes" id="UP001063350">
    <property type="component" value="Chromosome"/>
</dbReference>
<sequence>MKKKKQSPAYRLCQQATKAKQKGLYRKAHELYNKSLKINPFLAATYYERSDLPDLNISDMELARMEKVFSTANTLQDKIIMAFALARAYDCQ</sequence>
<organism evidence="1 2">
    <name type="scientific">Desulfolithobacter dissulfuricans</name>
    <dbReference type="NCBI Taxonomy" id="2795293"/>
    <lineage>
        <taxon>Bacteria</taxon>
        <taxon>Pseudomonadati</taxon>
        <taxon>Thermodesulfobacteriota</taxon>
        <taxon>Desulfobulbia</taxon>
        <taxon>Desulfobulbales</taxon>
        <taxon>Desulfobulbaceae</taxon>
        <taxon>Desulfolithobacter</taxon>
    </lineage>
</organism>
<dbReference type="EMBL" id="AP024233">
    <property type="protein sequence ID" value="BCO08880.1"/>
    <property type="molecule type" value="Genomic_DNA"/>
</dbReference>
<name>A0A915U146_9BACT</name>
<dbReference type="KEGG" id="ddu:GF1_12560"/>
<dbReference type="SUPFAM" id="SSF48452">
    <property type="entry name" value="TPR-like"/>
    <property type="match status" value="1"/>
</dbReference>
<evidence type="ECO:0000313" key="1">
    <source>
        <dbReference type="EMBL" id="BCO08880.1"/>
    </source>
</evidence>
<dbReference type="RefSeq" id="WP_267928766.1">
    <property type="nucleotide sequence ID" value="NZ_AP024233.1"/>
</dbReference>
<reference evidence="1" key="1">
    <citation type="submission" date="2020-12" db="EMBL/GenBank/DDBJ databases">
        <title>Desulfobium dissulfuricans gen. nov., sp. nov., a novel mesophilic, sulfate-reducing bacterium isolated from a deep-sea hydrothermal vent.</title>
        <authorList>
            <person name="Hashimoto Y."/>
            <person name="Tame A."/>
            <person name="Sawayama S."/>
            <person name="Miyazaki J."/>
            <person name="Takai K."/>
            <person name="Nakagawa S."/>
        </authorList>
    </citation>
    <scope>NUCLEOTIDE SEQUENCE</scope>
    <source>
        <strain evidence="1">GF1</strain>
    </source>
</reference>
<evidence type="ECO:0008006" key="3">
    <source>
        <dbReference type="Google" id="ProtNLM"/>
    </source>
</evidence>
<protein>
    <recommendedName>
        <fullName evidence="3">Tetratricopeptide repeat protein</fullName>
    </recommendedName>
</protein>
<accession>A0A915U146</accession>
<proteinExistence type="predicted"/>
<evidence type="ECO:0000313" key="2">
    <source>
        <dbReference type="Proteomes" id="UP001063350"/>
    </source>
</evidence>
<dbReference type="AlphaFoldDB" id="A0A915U146"/>